<protein>
    <submittedName>
        <fullName evidence="2">Uncharacterized protein</fullName>
    </submittedName>
</protein>
<evidence type="ECO:0000313" key="3">
    <source>
        <dbReference type="Proteomes" id="UP000186806"/>
    </source>
</evidence>
<feature type="region of interest" description="Disordered" evidence="1">
    <location>
        <begin position="70"/>
        <end position="90"/>
    </location>
</feature>
<evidence type="ECO:0000256" key="1">
    <source>
        <dbReference type="SAM" id="MobiDB-lite"/>
    </source>
</evidence>
<reference evidence="2 3" key="1">
    <citation type="submission" date="2016-12" db="EMBL/GenBank/DDBJ databases">
        <title>Draft genome sequences of strains Salinicola socius SMB35, Salinicola sp. MH3R3-1 and Chromohalobacter sp. SMB17 from the Verkhnekamsk potash mining region of Russia.</title>
        <authorList>
            <person name="Mavrodi D.V."/>
            <person name="Olsson B.E."/>
            <person name="Korsakova E.S."/>
            <person name="Pyankova A."/>
            <person name="Mavrodi O.V."/>
            <person name="Plotnikova E.G."/>
        </authorList>
    </citation>
    <scope>NUCLEOTIDE SEQUENCE [LARGE SCALE GENOMIC DNA]</scope>
    <source>
        <strain evidence="2 3">SMB17</strain>
    </source>
</reference>
<accession>A0A1Q8TG39</accession>
<proteinExistence type="predicted"/>
<dbReference type="AlphaFoldDB" id="A0A1Q8TG39"/>
<dbReference type="Proteomes" id="UP000186806">
    <property type="component" value="Unassembled WGS sequence"/>
</dbReference>
<name>A0A1Q8TG39_9GAMM</name>
<organism evidence="2 3">
    <name type="scientific">Chromohalobacter japonicus</name>
    <dbReference type="NCBI Taxonomy" id="223900"/>
    <lineage>
        <taxon>Bacteria</taxon>
        <taxon>Pseudomonadati</taxon>
        <taxon>Pseudomonadota</taxon>
        <taxon>Gammaproteobacteria</taxon>
        <taxon>Oceanospirillales</taxon>
        <taxon>Halomonadaceae</taxon>
        <taxon>Chromohalobacter</taxon>
    </lineage>
</organism>
<evidence type="ECO:0000313" key="2">
    <source>
        <dbReference type="EMBL" id="OLO12625.1"/>
    </source>
</evidence>
<keyword evidence="3" id="KW-1185">Reference proteome</keyword>
<comment type="caution">
    <text evidence="2">The sequence shown here is derived from an EMBL/GenBank/DDBJ whole genome shotgun (WGS) entry which is preliminary data.</text>
</comment>
<gene>
    <name evidence="2" type="ORF">BTW10_03950</name>
</gene>
<dbReference type="RefSeq" id="WP_075368266.1">
    <property type="nucleotide sequence ID" value="NZ_MSDQ01000006.1"/>
</dbReference>
<sequence length="135" mass="15754">MPLTNNKRAVDLFEEAFDRLRHGKPINIPAGSEVTQNNVAREAGRDPSALRSDRYPELLQRIKSYIASERDKVKTKKESSKKRNRPIEERLADCMRQRDRLQSICHSQQTLIDELLDEIEQLEKGNIIKIRNRDT</sequence>
<dbReference type="EMBL" id="MSDQ01000006">
    <property type="protein sequence ID" value="OLO12625.1"/>
    <property type="molecule type" value="Genomic_DNA"/>
</dbReference>